<gene>
    <name evidence="6" type="ORF">GLW04_09850</name>
</gene>
<protein>
    <submittedName>
        <fullName evidence="6">SIS domain-containing protein</fullName>
    </submittedName>
</protein>
<evidence type="ECO:0000259" key="5">
    <source>
        <dbReference type="PROSITE" id="PS51464"/>
    </source>
</evidence>
<dbReference type="InterPro" id="IPR047640">
    <property type="entry name" value="RpiR-like"/>
</dbReference>
<dbReference type="PANTHER" id="PTHR30514">
    <property type="entry name" value="GLUCOKINASE"/>
    <property type="match status" value="1"/>
</dbReference>
<dbReference type="SUPFAM" id="SSF53697">
    <property type="entry name" value="SIS domain"/>
    <property type="match status" value="1"/>
</dbReference>
<feature type="domain" description="HTH rpiR-type" evidence="4">
    <location>
        <begin position="1"/>
        <end position="77"/>
    </location>
</feature>
<comment type="caution">
    <text evidence="6">The sequence shown here is derived from an EMBL/GenBank/DDBJ whole genome shotgun (WGS) entry which is preliminary data.</text>
</comment>
<dbReference type="Gene3D" id="3.40.50.10490">
    <property type="entry name" value="Glucose-6-phosphate isomerase like protein, domain 1"/>
    <property type="match status" value="1"/>
</dbReference>
<dbReference type="Gene3D" id="1.10.10.10">
    <property type="entry name" value="Winged helix-like DNA-binding domain superfamily/Winged helix DNA-binding domain"/>
    <property type="match status" value="1"/>
</dbReference>
<dbReference type="InterPro" id="IPR001347">
    <property type="entry name" value="SIS_dom"/>
</dbReference>
<keyword evidence="3" id="KW-0804">Transcription</keyword>
<dbReference type="GO" id="GO:0097367">
    <property type="term" value="F:carbohydrate derivative binding"/>
    <property type="evidence" value="ECO:0007669"/>
    <property type="project" value="InterPro"/>
</dbReference>
<evidence type="ECO:0000313" key="6">
    <source>
        <dbReference type="EMBL" id="MYL20189.1"/>
    </source>
</evidence>
<keyword evidence="1" id="KW-0805">Transcription regulation</keyword>
<dbReference type="PROSITE" id="PS51071">
    <property type="entry name" value="HTH_RPIR"/>
    <property type="match status" value="1"/>
</dbReference>
<dbReference type="Pfam" id="PF01380">
    <property type="entry name" value="SIS"/>
    <property type="match status" value="1"/>
</dbReference>
<reference evidence="6 7" key="1">
    <citation type="submission" date="2019-11" db="EMBL/GenBank/DDBJ databases">
        <title>Genome sequences of 17 halophilic strains isolated from different environments.</title>
        <authorList>
            <person name="Furrow R.E."/>
        </authorList>
    </citation>
    <scope>NUCLEOTIDE SEQUENCE [LARGE SCALE GENOMIC DNA]</scope>
    <source>
        <strain evidence="6 7">22511_23_Filter</strain>
    </source>
</reference>
<sequence length="242" mass="27825">MRFEERVHKYEYKLNDTDDQIIDYILQYKEDVTGQSIQVLASQAYTVPNTITRLSKKLGYDGFSHMKNSLKVELEEPYEVPDDDSYSLIQKTFEILDKDRMMEAARQLAESRQVLLFGLGDSSDLCEMMARNLRVVGKPTSHHIHRHEILHSLDQANQQSILFLISLSGETPLVLEAAEKAVEKNIPIISLTHFTKNPLQAMAAVNLYCYAPKKTKNGYNITGRTPVMVVLETLSQYFWKYD</sequence>
<dbReference type="PROSITE" id="PS51464">
    <property type="entry name" value="SIS"/>
    <property type="match status" value="1"/>
</dbReference>
<dbReference type="PANTHER" id="PTHR30514:SF1">
    <property type="entry name" value="HTH-TYPE TRANSCRIPTIONAL REGULATOR HEXR-RELATED"/>
    <property type="match status" value="1"/>
</dbReference>
<keyword evidence="2" id="KW-0238">DNA-binding</keyword>
<dbReference type="InterPro" id="IPR000281">
    <property type="entry name" value="HTH_RpiR"/>
</dbReference>
<dbReference type="InterPro" id="IPR046348">
    <property type="entry name" value="SIS_dom_sf"/>
</dbReference>
<dbReference type="InterPro" id="IPR036388">
    <property type="entry name" value="WH-like_DNA-bd_sf"/>
</dbReference>
<dbReference type="SUPFAM" id="SSF46689">
    <property type="entry name" value="Homeodomain-like"/>
    <property type="match status" value="1"/>
</dbReference>
<evidence type="ECO:0000256" key="3">
    <source>
        <dbReference type="ARBA" id="ARBA00023163"/>
    </source>
</evidence>
<organism evidence="6 7">
    <name type="scientific">Halobacillus litoralis</name>
    <dbReference type="NCBI Taxonomy" id="45668"/>
    <lineage>
        <taxon>Bacteria</taxon>
        <taxon>Bacillati</taxon>
        <taxon>Bacillota</taxon>
        <taxon>Bacilli</taxon>
        <taxon>Bacillales</taxon>
        <taxon>Bacillaceae</taxon>
        <taxon>Halobacillus</taxon>
    </lineage>
</organism>
<dbReference type="GO" id="GO:0003677">
    <property type="term" value="F:DNA binding"/>
    <property type="evidence" value="ECO:0007669"/>
    <property type="project" value="UniProtKB-KW"/>
</dbReference>
<feature type="domain" description="SIS" evidence="5">
    <location>
        <begin position="104"/>
        <end position="242"/>
    </location>
</feature>
<evidence type="ECO:0000313" key="7">
    <source>
        <dbReference type="Proteomes" id="UP000460949"/>
    </source>
</evidence>
<name>A0A845DTN0_9BACI</name>
<dbReference type="GO" id="GO:1901135">
    <property type="term" value="P:carbohydrate derivative metabolic process"/>
    <property type="evidence" value="ECO:0007669"/>
    <property type="project" value="InterPro"/>
</dbReference>
<dbReference type="InterPro" id="IPR009057">
    <property type="entry name" value="Homeodomain-like_sf"/>
</dbReference>
<evidence type="ECO:0000256" key="1">
    <source>
        <dbReference type="ARBA" id="ARBA00023015"/>
    </source>
</evidence>
<dbReference type="RefSeq" id="WP_160836669.1">
    <property type="nucleotide sequence ID" value="NZ_WMET01000002.1"/>
</dbReference>
<dbReference type="Proteomes" id="UP000460949">
    <property type="component" value="Unassembled WGS sequence"/>
</dbReference>
<dbReference type="GO" id="GO:0003700">
    <property type="term" value="F:DNA-binding transcription factor activity"/>
    <property type="evidence" value="ECO:0007669"/>
    <property type="project" value="InterPro"/>
</dbReference>
<evidence type="ECO:0000256" key="2">
    <source>
        <dbReference type="ARBA" id="ARBA00023125"/>
    </source>
</evidence>
<evidence type="ECO:0000259" key="4">
    <source>
        <dbReference type="PROSITE" id="PS51071"/>
    </source>
</evidence>
<dbReference type="EMBL" id="WMET01000002">
    <property type="protein sequence ID" value="MYL20189.1"/>
    <property type="molecule type" value="Genomic_DNA"/>
</dbReference>
<proteinExistence type="predicted"/>
<dbReference type="Pfam" id="PF01418">
    <property type="entry name" value="HTH_6"/>
    <property type="match status" value="1"/>
</dbReference>
<accession>A0A845DTN0</accession>
<dbReference type="AlphaFoldDB" id="A0A845DTN0"/>
<dbReference type="CDD" id="cd05013">
    <property type="entry name" value="SIS_RpiR"/>
    <property type="match status" value="1"/>
</dbReference>
<dbReference type="InterPro" id="IPR035472">
    <property type="entry name" value="RpiR-like_SIS"/>
</dbReference>